<evidence type="ECO:0000313" key="5">
    <source>
        <dbReference type="Proteomes" id="UP000295198"/>
    </source>
</evidence>
<protein>
    <submittedName>
        <fullName evidence="4">GNAT family N-acetyltransferase</fullName>
    </submittedName>
</protein>
<dbReference type="PANTHER" id="PTHR43877">
    <property type="entry name" value="AMINOALKYLPHOSPHONATE N-ACETYLTRANSFERASE-RELATED-RELATED"/>
    <property type="match status" value="1"/>
</dbReference>
<sequence length="161" mass="17654">MSLHVTACRPEHRAELAAFLTAHDAAKVARRRELVDALDQPALVAWRGDRLAGAATYVVTGDARELLTLHAADRGEGVGSALVAAVRDEAVRAGCTRLWVVTTNDNVDALRFYQRRGFRLDRLRPGAVDMSRDTLKPEIPKTGEHGIPLRDEVELVMTFGS</sequence>
<dbReference type="EMBL" id="SDKM01000068">
    <property type="protein sequence ID" value="RYP81401.1"/>
    <property type="molecule type" value="Genomic_DNA"/>
</dbReference>
<dbReference type="RefSeq" id="WP_134720948.1">
    <property type="nucleotide sequence ID" value="NZ_SDKM01000068.1"/>
</dbReference>
<keyword evidence="2" id="KW-0012">Acyltransferase</keyword>
<dbReference type="InterPro" id="IPR000182">
    <property type="entry name" value="GNAT_dom"/>
</dbReference>
<dbReference type="Proteomes" id="UP000295198">
    <property type="component" value="Unassembled WGS sequence"/>
</dbReference>
<dbReference type="AlphaFoldDB" id="A0A4Q4Z382"/>
<dbReference type="InterPro" id="IPR050832">
    <property type="entry name" value="Bact_Acetyltransf"/>
</dbReference>
<proteinExistence type="predicted"/>
<evidence type="ECO:0000313" key="4">
    <source>
        <dbReference type="EMBL" id="RYP81401.1"/>
    </source>
</evidence>
<keyword evidence="1 4" id="KW-0808">Transferase</keyword>
<dbReference type="CDD" id="cd04301">
    <property type="entry name" value="NAT_SF"/>
    <property type="match status" value="1"/>
</dbReference>
<evidence type="ECO:0000259" key="3">
    <source>
        <dbReference type="PROSITE" id="PS51186"/>
    </source>
</evidence>
<evidence type="ECO:0000256" key="2">
    <source>
        <dbReference type="ARBA" id="ARBA00023315"/>
    </source>
</evidence>
<keyword evidence="5" id="KW-1185">Reference proteome</keyword>
<evidence type="ECO:0000256" key="1">
    <source>
        <dbReference type="ARBA" id="ARBA00022679"/>
    </source>
</evidence>
<organism evidence="4 5">
    <name type="scientific">Nocardioides guangzhouensis</name>
    <dbReference type="NCBI Taxonomy" id="2497878"/>
    <lineage>
        <taxon>Bacteria</taxon>
        <taxon>Bacillati</taxon>
        <taxon>Actinomycetota</taxon>
        <taxon>Actinomycetes</taxon>
        <taxon>Propionibacteriales</taxon>
        <taxon>Nocardioidaceae</taxon>
        <taxon>Nocardioides</taxon>
    </lineage>
</organism>
<comment type="caution">
    <text evidence="4">The sequence shown here is derived from an EMBL/GenBank/DDBJ whole genome shotgun (WGS) entry which is preliminary data.</text>
</comment>
<dbReference type="Gene3D" id="3.40.630.30">
    <property type="match status" value="1"/>
</dbReference>
<dbReference type="PROSITE" id="PS51186">
    <property type="entry name" value="GNAT"/>
    <property type="match status" value="1"/>
</dbReference>
<dbReference type="InterPro" id="IPR016181">
    <property type="entry name" value="Acyl_CoA_acyltransferase"/>
</dbReference>
<accession>A0A4Q4Z382</accession>
<gene>
    <name evidence="4" type="ORF">EKO23_23650</name>
</gene>
<reference evidence="4 5" key="1">
    <citation type="submission" date="2019-01" db="EMBL/GenBank/DDBJ databases">
        <title>Nocardioides guangzhouensis sp. nov., an actinobacterium isolated from soil.</title>
        <authorList>
            <person name="Fu Y."/>
            <person name="Cai Y."/>
            <person name="Lin Z."/>
            <person name="Chen P."/>
        </authorList>
    </citation>
    <scope>NUCLEOTIDE SEQUENCE [LARGE SCALE GENOMIC DNA]</scope>
    <source>
        <strain evidence="4 5">130</strain>
    </source>
</reference>
<dbReference type="GO" id="GO:0016747">
    <property type="term" value="F:acyltransferase activity, transferring groups other than amino-acyl groups"/>
    <property type="evidence" value="ECO:0007669"/>
    <property type="project" value="InterPro"/>
</dbReference>
<dbReference type="OrthoDB" id="9792929at2"/>
<dbReference type="Pfam" id="PF00583">
    <property type="entry name" value="Acetyltransf_1"/>
    <property type="match status" value="1"/>
</dbReference>
<dbReference type="SUPFAM" id="SSF55729">
    <property type="entry name" value="Acyl-CoA N-acyltransferases (Nat)"/>
    <property type="match status" value="1"/>
</dbReference>
<name>A0A4Q4Z382_9ACTN</name>
<feature type="domain" description="N-acetyltransferase" evidence="3">
    <location>
        <begin position="3"/>
        <end position="135"/>
    </location>
</feature>